<dbReference type="AlphaFoldDB" id="A0A183IBD3"/>
<evidence type="ECO:0000313" key="4">
    <source>
        <dbReference type="WBParaSite" id="SBAD_0000095701-mRNA-1"/>
    </source>
</evidence>
<gene>
    <name evidence="2" type="ORF">SBAD_LOCUS927</name>
</gene>
<dbReference type="Proteomes" id="UP000270296">
    <property type="component" value="Unassembled WGS sequence"/>
</dbReference>
<reference evidence="2 3" key="2">
    <citation type="submission" date="2018-11" db="EMBL/GenBank/DDBJ databases">
        <authorList>
            <consortium name="Pathogen Informatics"/>
        </authorList>
    </citation>
    <scope>NUCLEOTIDE SEQUENCE [LARGE SCALE GENOMIC DNA]</scope>
</reference>
<keyword evidence="3" id="KW-1185">Reference proteome</keyword>
<feature type="region of interest" description="Disordered" evidence="1">
    <location>
        <begin position="173"/>
        <end position="193"/>
    </location>
</feature>
<reference evidence="4" key="1">
    <citation type="submission" date="2016-06" db="UniProtKB">
        <authorList>
            <consortium name="WormBaseParasite"/>
        </authorList>
    </citation>
    <scope>IDENTIFICATION</scope>
</reference>
<evidence type="ECO:0000256" key="1">
    <source>
        <dbReference type="SAM" id="MobiDB-lite"/>
    </source>
</evidence>
<dbReference type="EMBL" id="UZAM01006661">
    <property type="protein sequence ID" value="VDO92654.1"/>
    <property type="molecule type" value="Genomic_DNA"/>
</dbReference>
<accession>A0A183IBD3</accession>
<proteinExistence type="predicted"/>
<protein>
    <submittedName>
        <fullName evidence="4">CPG4 domain-containing protein</fullName>
    </submittedName>
</protein>
<organism evidence="4">
    <name type="scientific">Soboliphyme baturini</name>
    <dbReference type="NCBI Taxonomy" id="241478"/>
    <lineage>
        <taxon>Eukaryota</taxon>
        <taxon>Metazoa</taxon>
        <taxon>Ecdysozoa</taxon>
        <taxon>Nematoda</taxon>
        <taxon>Enoplea</taxon>
        <taxon>Dorylaimia</taxon>
        <taxon>Dioctophymatida</taxon>
        <taxon>Dioctophymatoidea</taxon>
        <taxon>Soboliphymatidae</taxon>
        <taxon>Soboliphyme</taxon>
    </lineage>
</organism>
<evidence type="ECO:0000313" key="3">
    <source>
        <dbReference type="Proteomes" id="UP000270296"/>
    </source>
</evidence>
<dbReference type="WBParaSite" id="SBAD_0000095701-mRNA-1">
    <property type="protein sequence ID" value="SBAD_0000095701-mRNA-1"/>
    <property type="gene ID" value="SBAD_0000095701"/>
</dbReference>
<name>A0A183IBD3_9BILA</name>
<sequence>MRHVSNQEGIARRARQNAKTSSIAEKLINVFLPQSVNWTQELDSFSPSDPSYMMLTVFSLFATLVLAGKAQADCTADFVTYHGCVHNVLKTVMPSPEEISERKTAIIQCFTQNGCQKPSLHLDSDVHPMVGGEQSKAAHVVHCLHEASKSLAGKVQECVASKIPGFDFSAYEKSESESLPPPSPGGDGPMMHLKDAVDNPSICPPENKQQVESCLKQGIESKKSYFEEKLATFCSGRKECFEKLSADCQNTFKETHKIVHDCMCHGGIRIDDFKPAYVQCMGDLNEEQVQSAHRLLERVHQRKCQETHNWTNMCQS</sequence>
<evidence type="ECO:0000313" key="2">
    <source>
        <dbReference type="EMBL" id="VDO92654.1"/>
    </source>
</evidence>